<dbReference type="Gene3D" id="3.40.50.300">
    <property type="entry name" value="P-loop containing nucleotide triphosphate hydrolases"/>
    <property type="match status" value="1"/>
</dbReference>
<dbReference type="AlphaFoldDB" id="A0AA38BVZ4"/>
<evidence type="ECO:0000313" key="1">
    <source>
        <dbReference type="EMBL" id="KAH9289967.1"/>
    </source>
</evidence>
<dbReference type="Proteomes" id="UP000824469">
    <property type="component" value="Unassembled WGS sequence"/>
</dbReference>
<keyword evidence="2" id="KW-1185">Reference proteome</keyword>
<comment type="caution">
    <text evidence="1">The sequence shown here is derived from an EMBL/GenBank/DDBJ whole genome shotgun (WGS) entry which is preliminary data.</text>
</comment>
<protein>
    <submittedName>
        <fullName evidence="1">Uncharacterized protein</fullName>
    </submittedName>
</protein>
<feature type="non-terminal residue" evidence="1">
    <location>
        <position position="102"/>
    </location>
</feature>
<reference evidence="1 2" key="1">
    <citation type="journal article" date="2021" name="Nat. Plants">
        <title>The Taxus genome provides insights into paclitaxel biosynthesis.</title>
        <authorList>
            <person name="Xiong X."/>
            <person name="Gou J."/>
            <person name="Liao Q."/>
            <person name="Li Y."/>
            <person name="Zhou Q."/>
            <person name="Bi G."/>
            <person name="Li C."/>
            <person name="Du R."/>
            <person name="Wang X."/>
            <person name="Sun T."/>
            <person name="Guo L."/>
            <person name="Liang H."/>
            <person name="Lu P."/>
            <person name="Wu Y."/>
            <person name="Zhang Z."/>
            <person name="Ro D.K."/>
            <person name="Shang Y."/>
            <person name="Huang S."/>
            <person name="Yan J."/>
        </authorList>
    </citation>
    <scope>NUCLEOTIDE SEQUENCE [LARGE SCALE GENOMIC DNA]</scope>
    <source>
        <strain evidence="1">Ta-2019</strain>
    </source>
</reference>
<dbReference type="InterPro" id="IPR027417">
    <property type="entry name" value="P-loop_NTPase"/>
</dbReference>
<evidence type="ECO:0000313" key="2">
    <source>
        <dbReference type="Proteomes" id="UP000824469"/>
    </source>
</evidence>
<dbReference type="EMBL" id="JAHRHJ020003813">
    <property type="protein sequence ID" value="KAH9289967.1"/>
    <property type="molecule type" value="Genomic_DNA"/>
</dbReference>
<name>A0AA38BVZ4_TAXCH</name>
<proteinExistence type="predicted"/>
<gene>
    <name evidence="1" type="ORF">KI387_034084</name>
</gene>
<feature type="non-terminal residue" evidence="1">
    <location>
        <position position="1"/>
    </location>
</feature>
<organism evidence="1 2">
    <name type="scientific">Taxus chinensis</name>
    <name type="common">Chinese yew</name>
    <name type="synonym">Taxus wallichiana var. chinensis</name>
    <dbReference type="NCBI Taxonomy" id="29808"/>
    <lineage>
        <taxon>Eukaryota</taxon>
        <taxon>Viridiplantae</taxon>
        <taxon>Streptophyta</taxon>
        <taxon>Embryophyta</taxon>
        <taxon>Tracheophyta</taxon>
        <taxon>Spermatophyta</taxon>
        <taxon>Pinopsida</taxon>
        <taxon>Pinidae</taxon>
        <taxon>Conifers II</taxon>
        <taxon>Cupressales</taxon>
        <taxon>Taxaceae</taxon>
        <taxon>Taxus</taxon>
    </lineage>
</organism>
<sequence>GKRQGTVSLPIASSPHHMEVNVFPVAESSRYVLMTLIKELARTSEIALLEEYESSFAADYKVMVPYEIEKLSKYVQHIIKWMMDRYADVVKLVLYSDNDSNL</sequence>
<accession>A0AA38BVZ4</accession>